<evidence type="ECO:0000256" key="5">
    <source>
        <dbReference type="ARBA" id="ARBA00023317"/>
    </source>
</evidence>
<comment type="cofactor">
    <cofactor evidence="1">
        <name>a divalent metal cation</name>
        <dbReference type="ChEBI" id="CHEBI:60240"/>
    </cofactor>
</comment>
<evidence type="ECO:0000256" key="6">
    <source>
        <dbReference type="ARBA" id="ARBA00045074"/>
    </source>
</evidence>
<reference evidence="8" key="2">
    <citation type="submission" date="2020-09" db="EMBL/GenBank/DDBJ databases">
        <authorList>
            <person name="Sun Q."/>
            <person name="Zhou Y."/>
        </authorList>
    </citation>
    <scope>NUCLEOTIDE SEQUENCE</scope>
    <source>
        <strain evidence="8">CGMCC 1.15725</strain>
    </source>
</reference>
<comment type="caution">
    <text evidence="8">The sequence shown here is derived from an EMBL/GenBank/DDBJ whole genome shotgun (WGS) entry which is preliminary data.</text>
</comment>
<dbReference type="Pfam" id="PF03328">
    <property type="entry name" value="HpcH_HpaI"/>
    <property type="match status" value="1"/>
</dbReference>
<evidence type="ECO:0000256" key="1">
    <source>
        <dbReference type="ARBA" id="ARBA00001968"/>
    </source>
</evidence>
<evidence type="ECO:0000256" key="3">
    <source>
        <dbReference type="ARBA" id="ARBA00022723"/>
    </source>
</evidence>
<evidence type="ECO:0000313" key="9">
    <source>
        <dbReference type="Proteomes" id="UP000646365"/>
    </source>
</evidence>
<comment type="similarity">
    <text evidence="2">Belongs to the HpcH/HpaI aldolase family.</text>
</comment>
<evidence type="ECO:0000256" key="2">
    <source>
        <dbReference type="ARBA" id="ARBA00005568"/>
    </source>
</evidence>
<keyword evidence="4" id="KW-0456">Lyase</keyword>
<dbReference type="RefSeq" id="WP_229744040.1">
    <property type="nucleotide sequence ID" value="NZ_BMJQ01000021.1"/>
</dbReference>
<dbReference type="Proteomes" id="UP000646365">
    <property type="component" value="Unassembled WGS sequence"/>
</dbReference>
<dbReference type="InterPro" id="IPR050251">
    <property type="entry name" value="HpcH-HpaI_aldolase"/>
</dbReference>
<keyword evidence="5" id="KW-0670">Pyruvate</keyword>
<evidence type="ECO:0000259" key="7">
    <source>
        <dbReference type="Pfam" id="PF03328"/>
    </source>
</evidence>
<accession>A0A8J3E559</accession>
<dbReference type="GO" id="GO:0016832">
    <property type="term" value="F:aldehyde-lyase activity"/>
    <property type="evidence" value="ECO:0007669"/>
    <property type="project" value="TreeGrafter"/>
</dbReference>
<name>A0A8J3E559_9PROT</name>
<dbReference type="PANTHER" id="PTHR30502">
    <property type="entry name" value="2-KETO-3-DEOXY-L-RHAMNONATE ALDOLASE"/>
    <property type="match status" value="1"/>
</dbReference>
<dbReference type="InterPro" id="IPR040442">
    <property type="entry name" value="Pyrv_kinase-like_dom_sf"/>
</dbReference>
<reference evidence="8" key="1">
    <citation type="journal article" date="2014" name="Int. J. Syst. Evol. Microbiol.">
        <title>Complete genome sequence of Corynebacterium casei LMG S-19264T (=DSM 44701T), isolated from a smear-ripened cheese.</title>
        <authorList>
            <consortium name="US DOE Joint Genome Institute (JGI-PGF)"/>
            <person name="Walter F."/>
            <person name="Albersmeier A."/>
            <person name="Kalinowski J."/>
            <person name="Ruckert C."/>
        </authorList>
    </citation>
    <scope>NUCLEOTIDE SEQUENCE</scope>
    <source>
        <strain evidence="8">CGMCC 1.15725</strain>
    </source>
</reference>
<dbReference type="EMBL" id="BMJQ01000021">
    <property type="protein sequence ID" value="GGF44270.1"/>
    <property type="molecule type" value="Genomic_DNA"/>
</dbReference>
<dbReference type="InterPro" id="IPR015813">
    <property type="entry name" value="Pyrv/PenolPyrv_kinase-like_dom"/>
</dbReference>
<dbReference type="InterPro" id="IPR005000">
    <property type="entry name" value="Aldolase/citrate-lyase_domain"/>
</dbReference>
<keyword evidence="3" id="KW-0479">Metal-binding</keyword>
<dbReference type="GO" id="GO:0005737">
    <property type="term" value="C:cytoplasm"/>
    <property type="evidence" value="ECO:0007669"/>
    <property type="project" value="TreeGrafter"/>
</dbReference>
<gene>
    <name evidence="8" type="primary">hpaI1</name>
    <name evidence="8" type="ORF">GCM10011611_58350</name>
</gene>
<organism evidence="8 9">
    <name type="scientific">Aliidongia dinghuensis</name>
    <dbReference type="NCBI Taxonomy" id="1867774"/>
    <lineage>
        <taxon>Bacteria</taxon>
        <taxon>Pseudomonadati</taxon>
        <taxon>Pseudomonadota</taxon>
        <taxon>Alphaproteobacteria</taxon>
        <taxon>Rhodospirillales</taxon>
        <taxon>Dongiaceae</taxon>
        <taxon>Aliidongia</taxon>
    </lineage>
</organism>
<dbReference type="GO" id="GO:0046872">
    <property type="term" value="F:metal ion binding"/>
    <property type="evidence" value="ECO:0007669"/>
    <property type="project" value="UniProtKB-KW"/>
</dbReference>
<comment type="catalytic activity">
    <reaction evidence="6">
        <text>D-glyceraldehyde + pyruvate = 2-dehydro-3-deoxy-L-galactonate</text>
        <dbReference type="Rhea" id="RHEA:80055"/>
        <dbReference type="ChEBI" id="CHEBI:15361"/>
        <dbReference type="ChEBI" id="CHEBI:17378"/>
        <dbReference type="ChEBI" id="CHEBI:75545"/>
    </reaction>
</comment>
<proteinExistence type="inferred from homology"/>
<dbReference type="FunFam" id="3.20.20.60:FF:000004">
    <property type="entry name" value="5-keto-4-deoxy-D-glucarate aldolase"/>
    <property type="match status" value="1"/>
</dbReference>
<dbReference type="PANTHER" id="PTHR30502:SF4">
    <property type="entry name" value="5-KETO-4-DEOXY-D-GLUCARATE ALDOLASE"/>
    <property type="match status" value="1"/>
</dbReference>
<sequence>MTSLPINQFKHNLGRQQQIGLFSTLASPLLAELFARCGFDWILIDTEHSPNELPDVVDHLRAISALGVSPIVRPAWSDMVLVKRVLDAGAQTLLFPYVQNADEAKRAVSYTRYPPSGVRGVSGSSRAAGFGLIPNYLTRVEAELAVIVQIETAEALGELEAIADVDGVDAVFIGPADLAASLGHLGDTQHPDVQAAIDDGFRRLKRIGKPAGYLTTNEAEAARRIADGVDFVGIGTDTSIITRAATALTAKMRA</sequence>
<keyword evidence="9" id="KW-1185">Reference proteome</keyword>
<dbReference type="AlphaFoldDB" id="A0A8J3E559"/>
<dbReference type="SUPFAM" id="SSF51621">
    <property type="entry name" value="Phosphoenolpyruvate/pyruvate domain"/>
    <property type="match status" value="1"/>
</dbReference>
<protein>
    <submittedName>
        <fullName evidence="8">2,4-dihydroxyhept-2-ene-1,7-dioic acid aldolase</fullName>
    </submittedName>
</protein>
<feature type="domain" description="HpcH/HpaI aldolase/citrate lyase" evidence="7">
    <location>
        <begin position="18"/>
        <end position="241"/>
    </location>
</feature>
<dbReference type="Gene3D" id="3.20.20.60">
    <property type="entry name" value="Phosphoenolpyruvate-binding domains"/>
    <property type="match status" value="1"/>
</dbReference>
<evidence type="ECO:0000256" key="4">
    <source>
        <dbReference type="ARBA" id="ARBA00023239"/>
    </source>
</evidence>
<evidence type="ECO:0000313" key="8">
    <source>
        <dbReference type="EMBL" id="GGF44270.1"/>
    </source>
</evidence>